<dbReference type="Proteomes" id="UP001164743">
    <property type="component" value="Chromosome 2A"/>
</dbReference>
<name>A0ABY7CDP3_9BASI</name>
<dbReference type="GeneID" id="77807501"/>
<sequence length="177" mass="18912">MPPVMDVPRRTSRVTTWLGATKVRSARDANRPYRHRAVMVTGTDRQGDAHSVRQPSGALGSQAAPWRRTSLTSLSAILRTPAYYNSTQLGSIAANNNLFITEVDAMRPPFMSLAALWVAAVCCSGQAGTGAFVPRDGSSMRAESSLAEGVSASLRPGAEARGLPLVLRFTAQSNMVH</sequence>
<evidence type="ECO:0000313" key="1">
    <source>
        <dbReference type="EMBL" id="WAQ82256.1"/>
    </source>
</evidence>
<dbReference type="EMBL" id="CP110422">
    <property type="protein sequence ID" value="WAQ82256.1"/>
    <property type="molecule type" value="Genomic_DNA"/>
</dbReference>
<dbReference type="RefSeq" id="XP_053017811.1">
    <property type="nucleotide sequence ID" value="XM_053166606.1"/>
</dbReference>
<accession>A0ABY7CDP3</accession>
<gene>
    <name evidence="1" type="ORF">PtA15_2A573</name>
</gene>
<proteinExistence type="predicted"/>
<protein>
    <submittedName>
        <fullName evidence="1">Uncharacterized protein</fullName>
    </submittedName>
</protein>
<evidence type="ECO:0000313" key="2">
    <source>
        <dbReference type="Proteomes" id="UP001164743"/>
    </source>
</evidence>
<organism evidence="1 2">
    <name type="scientific">Puccinia triticina</name>
    <dbReference type="NCBI Taxonomy" id="208348"/>
    <lineage>
        <taxon>Eukaryota</taxon>
        <taxon>Fungi</taxon>
        <taxon>Dikarya</taxon>
        <taxon>Basidiomycota</taxon>
        <taxon>Pucciniomycotina</taxon>
        <taxon>Pucciniomycetes</taxon>
        <taxon>Pucciniales</taxon>
        <taxon>Pucciniaceae</taxon>
        <taxon>Puccinia</taxon>
    </lineage>
</organism>
<keyword evidence="2" id="KW-1185">Reference proteome</keyword>
<reference evidence="1" key="1">
    <citation type="submission" date="2022-10" db="EMBL/GenBank/DDBJ databases">
        <title>Puccinia triticina Genome sequencing and assembly.</title>
        <authorList>
            <person name="Li C."/>
        </authorList>
    </citation>
    <scope>NUCLEOTIDE SEQUENCE</scope>
    <source>
        <strain evidence="1">Pt15</strain>
    </source>
</reference>